<evidence type="ECO:0000313" key="8">
    <source>
        <dbReference type="EMBL" id="VDL62894.1"/>
    </source>
</evidence>
<evidence type="ECO:0000256" key="5">
    <source>
        <dbReference type="ARBA" id="ARBA00023242"/>
    </source>
</evidence>
<dbReference type="GO" id="GO:0071011">
    <property type="term" value="C:precatalytic spliceosome"/>
    <property type="evidence" value="ECO:0007669"/>
    <property type="project" value="TreeGrafter"/>
</dbReference>
<keyword evidence="5" id="KW-0539">Nucleus</keyword>
<evidence type="ECO:0000256" key="6">
    <source>
        <dbReference type="PROSITE-ProRule" id="PRU00176"/>
    </source>
</evidence>
<proteinExistence type="predicted"/>
<evidence type="ECO:0000256" key="1">
    <source>
        <dbReference type="ARBA" id="ARBA00004123"/>
    </source>
</evidence>
<protein>
    <recommendedName>
        <fullName evidence="7">RRM domain-containing protein</fullName>
    </recommendedName>
</protein>
<dbReference type="Proteomes" id="UP000274504">
    <property type="component" value="Unassembled WGS sequence"/>
</dbReference>
<dbReference type="EMBL" id="UYSG01011573">
    <property type="protein sequence ID" value="VDL62894.1"/>
    <property type="molecule type" value="Genomic_DNA"/>
</dbReference>
<dbReference type="InterPro" id="IPR003954">
    <property type="entry name" value="RRM_euk-type"/>
</dbReference>
<accession>A0A3P7BRB7</accession>
<keyword evidence="4" id="KW-0508">mRNA splicing</keyword>
<evidence type="ECO:0000259" key="7">
    <source>
        <dbReference type="PROSITE" id="PS50102"/>
    </source>
</evidence>
<dbReference type="AlphaFoldDB" id="A0A3P7BRB7"/>
<name>A0A3P7BRB7_HYMDI</name>
<dbReference type="SMART" id="SM00361">
    <property type="entry name" value="RRM_1"/>
    <property type="match status" value="1"/>
</dbReference>
<dbReference type="InterPro" id="IPR012677">
    <property type="entry name" value="Nucleotide-bd_a/b_plait_sf"/>
</dbReference>
<gene>
    <name evidence="8" type="ORF">HDID_LOCUS10214</name>
</gene>
<dbReference type="SUPFAM" id="SSF54928">
    <property type="entry name" value="RNA-binding domain, RBD"/>
    <property type="match status" value="1"/>
</dbReference>
<evidence type="ECO:0000313" key="9">
    <source>
        <dbReference type="Proteomes" id="UP000274504"/>
    </source>
</evidence>
<evidence type="ECO:0000256" key="2">
    <source>
        <dbReference type="ARBA" id="ARBA00022664"/>
    </source>
</evidence>
<dbReference type="GO" id="GO:0045292">
    <property type="term" value="P:mRNA cis splicing, via spliceosome"/>
    <property type="evidence" value="ECO:0007669"/>
    <property type="project" value="InterPro"/>
</dbReference>
<evidence type="ECO:0000256" key="4">
    <source>
        <dbReference type="ARBA" id="ARBA00023187"/>
    </source>
</evidence>
<dbReference type="Pfam" id="PF00076">
    <property type="entry name" value="RRM_1"/>
    <property type="match status" value="1"/>
</dbReference>
<sequence>MENMVTPEEVDPDLEEEVAEECRKFGHILRVLVYVKQPSGEDENGTSNTAAVRIFVHFDSHAAAVNAVHALNGRFFAGREIAARLYPDEEFQMRNLDL</sequence>
<dbReference type="Gene3D" id="3.30.70.330">
    <property type="match status" value="1"/>
</dbReference>
<dbReference type="OrthoDB" id="20943at2759"/>
<dbReference type="PROSITE" id="PS50102">
    <property type="entry name" value="RRM"/>
    <property type="match status" value="1"/>
</dbReference>
<comment type="subcellular location">
    <subcellularLocation>
        <location evidence="1">Nucleus</location>
    </subcellularLocation>
</comment>
<dbReference type="InterPro" id="IPR040052">
    <property type="entry name" value="RBM17"/>
</dbReference>
<reference evidence="8 9" key="1">
    <citation type="submission" date="2018-11" db="EMBL/GenBank/DDBJ databases">
        <authorList>
            <consortium name="Pathogen Informatics"/>
        </authorList>
    </citation>
    <scope>NUCLEOTIDE SEQUENCE [LARGE SCALE GENOMIC DNA]</scope>
</reference>
<dbReference type="InterPro" id="IPR035979">
    <property type="entry name" value="RBD_domain_sf"/>
</dbReference>
<evidence type="ECO:0000256" key="3">
    <source>
        <dbReference type="ARBA" id="ARBA00022884"/>
    </source>
</evidence>
<dbReference type="FunFam" id="3.30.70.330:FF:000382">
    <property type="entry name" value="G-patch domain-containing protein"/>
    <property type="match status" value="1"/>
</dbReference>
<dbReference type="InterPro" id="IPR000504">
    <property type="entry name" value="RRM_dom"/>
</dbReference>
<dbReference type="GO" id="GO:0003723">
    <property type="term" value="F:RNA binding"/>
    <property type="evidence" value="ECO:0007669"/>
    <property type="project" value="UniProtKB-UniRule"/>
</dbReference>
<organism evidence="8 9">
    <name type="scientific">Hymenolepis diminuta</name>
    <name type="common">Rat tapeworm</name>
    <dbReference type="NCBI Taxonomy" id="6216"/>
    <lineage>
        <taxon>Eukaryota</taxon>
        <taxon>Metazoa</taxon>
        <taxon>Spiralia</taxon>
        <taxon>Lophotrochozoa</taxon>
        <taxon>Platyhelminthes</taxon>
        <taxon>Cestoda</taxon>
        <taxon>Eucestoda</taxon>
        <taxon>Cyclophyllidea</taxon>
        <taxon>Hymenolepididae</taxon>
        <taxon>Hymenolepis</taxon>
    </lineage>
</organism>
<keyword evidence="3 6" id="KW-0694">RNA-binding</keyword>
<dbReference type="PANTHER" id="PTHR13288:SF8">
    <property type="entry name" value="SPLICING FACTOR 45"/>
    <property type="match status" value="1"/>
</dbReference>
<dbReference type="PANTHER" id="PTHR13288">
    <property type="entry name" value="SPLICING FACTOR 45 SPF45"/>
    <property type="match status" value="1"/>
</dbReference>
<keyword evidence="2" id="KW-0507">mRNA processing</keyword>
<feature type="domain" description="RRM" evidence="7">
    <location>
        <begin position="1"/>
        <end position="88"/>
    </location>
</feature>